<evidence type="ECO:0000259" key="4">
    <source>
        <dbReference type="Pfam" id="PF24883"/>
    </source>
</evidence>
<feature type="repeat" description="WD" evidence="3">
    <location>
        <begin position="754"/>
        <end position="786"/>
    </location>
</feature>
<dbReference type="SUPFAM" id="SSF50978">
    <property type="entry name" value="WD40 repeat-like"/>
    <property type="match status" value="2"/>
</dbReference>
<dbReference type="PANTHER" id="PTHR19848:SF8">
    <property type="entry name" value="F-BOX AND WD REPEAT DOMAIN CONTAINING 7"/>
    <property type="match status" value="1"/>
</dbReference>
<keyword evidence="1 3" id="KW-0853">WD repeat</keyword>
<dbReference type="InterPro" id="IPR015943">
    <property type="entry name" value="WD40/YVTN_repeat-like_dom_sf"/>
</dbReference>
<evidence type="ECO:0000313" key="5">
    <source>
        <dbReference type="EMBL" id="EMD37410.1"/>
    </source>
</evidence>
<evidence type="ECO:0000256" key="1">
    <source>
        <dbReference type="ARBA" id="ARBA00022574"/>
    </source>
</evidence>
<dbReference type="PROSITE" id="PS50082">
    <property type="entry name" value="WD_REPEATS_2"/>
    <property type="match status" value="14"/>
</dbReference>
<feature type="repeat" description="WD" evidence="3">
    <location>
        <begin position="926"/>
        <end position="967"/>
    </location>
</feature>
<dbReference type="OrthoDB" id="538223at2759"/>
<feature type="repeat" description="WD" evidence="3">
    <location>
        <begin position="969"/>
        <end position="1010"/>
    </location>
</feature>
<sequence>MPTLAASLAQQNVAYRLSLLDVLRRDPNIGHYAVELQVAHLLEKPLRDAFGDNLPPLIFVVDALDECSDPKAMKSMLSTLISYSRRMPIKFFLTSRPEQHIQSQFGPAQPEIHSVVRLHDIEQHIVESDIKLYCTQNLRKIRDAGSSSYIFLPDWPSEREVTSITKLAGKLFIYAFTAMQFIAEENPVSRLQGISQFQLAAEQPLTGPLDDMYSLVLNNALNSRLRTMKEISDTKQLLAILLTLRGTLSVSTLGTLIGITVQDIRTNLGRLRAVIYMPIPSDNDSGAVTTFHASFEDYLTTPGRAPETFRVDLSSGHEALATACIRMMTSGALRFNVSNCRSPYLSNSEQSFAPIPIVLLYSCLQWVHHLIRVPDPSPLFPLIDSFLQKKTLFWIEVLSASENAKLAVGLLHRVLTAENMRDRLSREMAVLLRDAKEFVMLGREAIEFSAPHIYLSVLPSLSPSSIIAKTFWPQFRNVLTYKVIGIRRSQSPVLQMSGHTGVVMSVAFSPDGTRIASGSRDGTVRIWDARTGDMLMDPLEGHDNTVTCVAFSPDGTQIASCSFDRTIRLWNARTGELVMAPLEGHEGMVRCVAFSPDGTQIVSGSWDSTLRLWDAGSGCPLGDAIEGHTGIVSSVMFSPNGLQVVSASHDQTIRLWDVMTRQQVMEPLSGHTSMVQSVAFSYDGTQIVSGSNDGTIRLWDARTGAQIIDPLVGHNNPVLSVAFSLDATRIASGSADKTVRVWDAAKGRPVMQPFEGHADHVWSVGFSPNGSTIVSGSGDKTIRLWSADPRNMPLGTLHGHANRVPCVVFTPDGTQIVSGSEDKTISLWNAQTGAPILPPLQGHDERITCLTVSPDGSCIASGSDDKTICLWSARTGERVRNPLSRHESWVQSLVFLPDGTQIVSGSSDGTIRIWDAGTGRLVMGPLEAHSGTIWSVAISPDGSQLVSGSADSTLQLWNATTGEQVSMPFKGHSAEVYSVAFSPDGAQIVSGSQDSTVQLWDARTGNVVMEPLRGHTESVLSVTFSPNGKLVASGSYDATVWLWNAATGVPVMEPLEGHSDAVHSIAFSPDGTRLVSGSADNTIRVWDVTPGDSWLGSQGGQGGMIWSAIASSFGRAVAMRSAPSLEPNFAVTSQPSQTSQADDEPHEMLYLDGESGWIKGPHDELIMWIPKDYWRGVLMPRTRMLIGQYRATLDGGRFVHGDRWMDCYTPNMTSGDA</sequence>
<feature type="repeat" description="WD" evidence="3">
    <location>
        <begin position="496"/>
        <end position="537"/>
    </location>
</feature>
<dbReference type="InterPro" id="IPR019775">
    <property type="entry name" value="WD40_repeat_CS"/>
</dbReference>
<feature type="repeat" description="WD" evidence="3">
    <location>
        <begin position="625"/>
        <end position="666"/>
    </location>
</feature>
<dbReference type="Pfam" id="PF00400">
    <property type="entry name" value="WD40"/>
    <property type="match status" value="14"/>
</dbReference>
<dbReference type="InterPro" id="IPR001680">
    <property type="entry name" value="WD40_rpt"/>
</dbReference>
<dbReference type="HOGENOM" id="CLU_000288_6_3_1"/>
<keyword evidence="6" id="KW-1185">Reference proteome</keyword>
<dbReference type="CDD" id="cd00200">
    <property type="entry name" value="WD40"/>
    <property type="match status" value="2"/>
</dbReference>
<gene>
    <name evidence="5" type="ORF">CERSUDRAFT_49856</name>
</gene>
<evidence type="ECO:0000256" key="3">
    <source>
        <dbReference type="PROSITE-ProRule" id="PRU00221"/>
    </source>
</evidence>
<name>M2QZ43_CERS8</name>
<protein>
    <recommendedName>
        <fullName evidence="4">Nephrocystin 3-like N-terminal domain-containing protein</fullName>
    </recommendedName>
</protein>
<feature type="repeat" description="WD" evidence="3">
    <location>
        <begin position="711"/>
        <end position="752"/>
    </location>
</feature>
<evidence type="ECO:0000256" key="2">
    <source>
        <dbReference type="ARBA" id="ARBA00022737"/>
    </source>
</evidence>
<dbReference type="STRING" id="914234.M2QZ43"/>
<feature type="repeat" description="WD" evidence="3">
    <location>
        <begin position="883"/>
        <end position="924"/>
    </location>
</feature>
<dbReference type="InterPro" id="IPR036322">
    <property type="entry name" value="WD40_repeat_dom_sf"/>
</dbReference>
<feature type="repeat" description="WD" evidence="3">
    <location>
        <begin position="668"/>
        <end position="709"/>
    </location>
</feature>
<dbReference type="PANTHER" id="PTHR19848">
    <property type="entry name" value="WD40 REPEAT PROTEIN"/>
    <property type="match status" value="1"/>
</dbReference>
<feature type="repeat" description="WD" evidence="3">
    <location>
        <begin position="797"/>
        <end position="838"/>
    </location>
</feature>
<dbReference type="InterPro" id="IPR020472">
    <property type="entry name" value="WD40_PAC1"/>
</dbReference>
<dbReference type="SMART" id="SM00320">
    <property type="entry name" value="WD40"/>
    <property type="match status" value="14"/>
</dbReference>
<feature type="repeat" description="WD" evidence="3">
    <location>
        <begin position="582"/>
        <end position="614"/>
    </location>
</feature>
<dbReference type="PRINTS" id="PR00320">
    <property type="entry name" value="GPROTEINBRPT"/>
</dbReference>
<dbReference type="InterPro" id="IPR011047">
    <property type="entry name" value="Quinoprotein_ADH-like_sf"/>
</dbReference>
<accession>M2QZ43</accession>
<feature type="repeat" description="WD" evidence="3">
    <location>
        <begin position="1055"/>
        <end position="1088"/>
    </location>
</feature>
<dbReference type="Pfam" id="PF24883">
    <property type="entry name" value="NPHP3_N"/>
    <property type="match status" value="1"/>
</dbReference>
<organism evidence="5 6">
    <name type="scientific">Ceriporiopsis subvermispora (strain B)</name>
    <name type="common">White-rot fungus</name>
    <name type="synonym">Gelatoporia subvermispora</name>
    <dbReference type="NCBI Taxonomy" id="914234"/>
    <lineage>
        <taxon>Eukaryota</taxon>
        <taxon>Fungi</taxon>
        <taxon>Dikarya</taxon>
        <taxon>Basidiomycota</taxon>
        <taxon>Agaricomycotina</taxon>
        <taxon>Agaricomycetes</taxon>
        <taxon>Polyporales</taxon>
        <taxon>Gelatoporiaceae</taxon>
        <taxon>Gelatoporia</taxon>
    </lineage>
</organism>
<dbReference type="SUPFAM" id="SSF50998">
    <property type="entry name" value="Quinoprotein alcohol dehydrogenase-like"/>
    <property type="match status" value="1"/>
</dbReference>
<dbReference type="AlphaFoldDB" id="M2QZ43"/>
<proteinExistence type="predicted"/>
<feature type="domain" description="Nephrocystin 3-like N-terminal" evidence="4">
    <location>
        <begin position="3"/>
        <end position="96"/>
    </location>
</feature>
<feature type="repeat" description="WD" evidence="3">
    <location>
        <begin position="1012"/>
        <end position="1053"/>
    </location>
</feature>
<reference evidence="5 6" key="1">
    <citation type="journal article" date="2012" name="Proc. Natl. Acad. Sci. U.S.A.">
        <title>Comparative genomics of Ceriporiopsis subvermispora and Phanerochaete chrysosporium provide insight into selective ligninolysis.</title>
        <authorList>
            <person name="Fernandez-Fueyo E."/>
            <person name="Ruiz-Duenas F.J."/>
            <person name="Ferreira P."/>
            <person name="Floudas D."/>
            <person name="Hibbett D.S."/>
            <person name="Canessa P."/>
            <person name="Larrondo L.F."/>
            <person name="James T.Y."/>
            <person name="Seelenfreund D."/>
            <person name="Lobos S."/>
            <person name="Polanco R."/>
            <person name="Tello M."/>
            <person name="Honda Y."/>
            <person name="Watanabe T."/>
            <person name="Watanabe T."/>
            <person name="Ryu J.S."/>
            <person name="Kubicek C.P."/>
            <person name="Schmoll M."/>
            <person name="Gaskell J."/>
            <person name="Hammel K.E."/>
            <person name="St John F.J."/>
            <person name="Vanden Wymelenberg A."/>
            <person name="Sabat G."/>
            <person name="Splinter BonDurant S."/>
            <person name="Syed K."/>
            <person name="Yadav J.S."/>
            <person name="Doddapaneni H."/>
            <person name="Subramanian V."/>
            <person name="Lavin J.L."/>
            <person name="Oguiza J.A."/>
            <person name="Perez G."/>
            <person name="Pisabarro A.G."/>
            <person name="Ramirez L."/>
            <person name="Santoyo F."/>
            <person name="Master E."/>
            <person name="Coutinho P.M."/>
            <person name="Henrissat B."/>
            <person name="Lombard V."/>
            <person name="Magnuson J.K."/>
            <person name="Kuees U."/>
            <person name="Hori C."/>
            <person name="Igarashi K."/>
            <person name="Samejima M."/>
            <person name="Held B.W."/>
            <person name="Barry K.W."/>
            <person name="LaButti K.M."/>
            <person name="Lapidus A."/>
            <person name="Lindquist E.A."/>
            <person name="Lucas S.M."/>
            <person name="Riley R."/>
            <person name="Salamov A.A."/>
            <person name="Hoffmeister D."/>
            <person name="Schwenk D."/>
            <person name="Hadar Y."/>
            <person name="Yarden O."/>
            <person name="de Vries R.P."/>
            <person name="Wiebenga A."/>
            <person name="Stenlid J."/>
            <person name="Eastwood D."/>
            <person name="Grigoriev I.V."/>
            <person name="Berka R.M."/>
            <person name="Blanchette R.A."/>
            <person name="Kersten P."/>
            <person name="Martinez A.T."/>
            <person name="Vicuna R."/>
            <person name="Cullen D."/>
        </authorList>
    </citation>
    <scope>NUCLEOTIDE SEQUENCE [LARGE SCALE GENOMIC DNA]</scope>
    <source>
        <strain evidence="5 6">B</strain>
    </source>
</reference>
<dbReference type="EMBL" id="KB445796">
    <property type="protein sequence ID" value="EMD37410.1"/>
    <property type="molecule type" value="Genomic_DNA"/>
</dbReference>
<dbReference type="PROSITE" id="PS00678">
    <property type="entry name" value="WD_REPEATS_1"/>
    <property type="match status" value="9"/>
</dbReference>
<feature type="repeat" description="WD" evidence="3">
    <location>
        <begin position="840"/>
        <end position="881"/>
    </location>
</feature>
<keyword evidence="2" id="KW-0677">Repeat</keyword>
<dbReference type="PROSITE" id="PS50294">
    <property type="entry name" value="WD_REPEATS_REGION"/>
    <property type="match status" value="14"/>
</dbReference>
<evidence type="ECO:0000313" key="6">
    <source>
        <dbReference type="Proteomes" id="UP000016930"/>
    </source>
</evidence>
<dbReference type="Proteomes" id="UP000016930">
    <property type="component" value="Unassembled WGS sequence"/>
</dbReference>
<dbReference type="Gene3D" id="2.130.10.10">
    <property type="entry name" value="YVTN repeat-like/Quinoprotein amine dehydrogenase"/>
    <property type="match status" value="5"/>
</dbReference>
<feature type="repeat" description="WD" evidence="3">
    <location>
        <begin position="539"/>
        <end position="580"/>
    </location>
</feature>
<dbReference type="InterPro" id="IPR056884">
    <property type="entry name" value="NPHP3-like_N"/>
</dbReference>